<dbReference type="GO" id="GO:0005524">
    <property type="term" value="F:ATP binding"/>
    <property type="evidence" value="ECO:0007669"/>
    <property type="project" value="UniProtKB-KW"/>
</dbReference>
<evidence type="ECO:0000259" key="1">
    <source>
        <dbReference type="SMART" id="SM00382"/>
    </source>
</evidence>
<feature type="domain" description="AAA+ ATPase" evidence="1">
    <location>
        <begin position="182"/>
        <end position="306"/>
    </location>
</feature>
<dbReference type="InterPro" id="IPR003593">
    <property type="entry name" value="AAA+_ATPase"/>
</dbReference>
<dbReference type="PANTHER" id="PTHR30050">
    <property type="entry name" value="CHROMOSOMAL REPLICATION INITIATOR PROTEIN DNAA"/>
    <property type="match status" value="1"/>
</dbReference>
<comment type="caution">
    <text evidence="2">The sequence shown here is derived from an EMBL/GenBank/DDBJ whole genome shotgun (WGS) entry which is preliminary data.</text>
</comment>
<dbReference type="SUPFAM" id="SSF52540">
    <property type="entry name" value="P-loop containing nucleoside triphosphate hydrolases"/>
    <property type="match status" value="1"/>
</dbReference>
<proteinExistence type="predicted"/>
<reference evidence="2 3" key="1">
    <citation type="submission" date="2020-10" db="EMBL/GenBank/DDBJ databases">
        <title>ChiBAC.</title>
        <authorList>
            <person name="Zenner C."/>
            <person name="Hitch T.C.A."/>
            <person name="Clavel T."/>
        </authorList>
    </citation>
    <scope>NUCLEOTIDE SEQUENCE [LARGE SCALE GENOMIC DNA]</scope>
    <source>
        <strain evidence="2 3">DSM 109015</strain>
    </source>
</reference>
<dbReference type="CDD" id="cd00009">
    <property type="entry name" value="AAA"/>
    <property type="match status" value="1"/>
</dbReference>
<gene>
    <name evidence="2" type="ORF">INF35_09525</name>
</gene>
<dbReference type="InterPro" id="IPR027417">
    <property type="entry name" value="P-loop_NTPase"/>
</dbReference>
<dbReference type="Pfam" id="PF01695">
    <property type="entry name" value="IstB_IS21"/>
    <property type="match status" value="1"/>
</dbReference>
<keyword evidence="3" id="KW-1185">Reference proteome</keyword>
<evidence type="ECO:0000313" key="3">
    <source>
        <dbReference type="Proteomes" id="UP000768567"/>
    </source>
</evidence>
<dbReference type="Proteomes" id="UP000768567">
    <property type="component" value="Unassembled WGS sequence"/>
</dbReference>
<organism evidence="2 3">
    <name type="scientific">Gemmiger gallinarum</name>
    <dbReference type="NCBI Taxonomy" id="2779354"/>
    <lineage>
        <taxon>Bacteria</taxon>
        <taxon>Bacillati</taxon>
        <taxon>Bacillota</taxon>
        <taxon>Clostridia</taxon>
        <taxon>Eubacteriales</taxon>
        <taxon>Gemmiger</taxon>
    </lineage>
</organism>
<dbReference type="PANTHER" id="PTHR30050:SF4">
    <property type="entry name" value="ATP-BINDING PROTEIN RV3427C IN INSERTION SEQUENCE-RELATED"/>
    <property type="match status" value="1"/>
</dbReference>
<protein>
    <submittedName>
        <fullName evidence="2">ATP-binding protein</fullName>
    </submittedName>
</protein>
<dbReference type="InterPro" id="IPR002611">
    <property type="entry name" value="IstB_ATP-bd"/>
</dbReference>
<name>A0ABR9R5G8_9FIRM</name>
<sequence length="322" mass="35949">MRTKDELFRAAQREVAARRQRAVTRAEALRTEALRRHPEIGRAEAERTRLGAAYLMAAAQGADITKRAAAQRAFEQAGETLNGVIRAAGYQPEEFVPKYTCLACQDTGICKGRPCTCVAELARTLRREEINAASPLALCSFDSFQLERYPTAVDPELGGPVREYMGKILAYCRRWAAEFSSKSPNLLFTGSAGLGKTHLALAVADAVLDRGYDVLYTSSAALAAQLSREHFDRDTDDDWLNACKEADLLILDDLGTEFMTQLTVSVLYELVNTRMLCRRPTIYTTNIVDQAVFEARYTEKVASRMLGNCRMFKFFGTDQRLK</sequence>
<dbReference type="EMBL" id="JADCKC010000003">
    <property type="protein sequence ID" value="MBE5038020.1"/>
    <property type="molecule type" value="Genomic_DNA"/>
</dbReference>
<dbReference type="SMART" id="SM00382">
    <property type="entry name" value="AAA"/>
    <property type="match status" value="1"/>
</dbReference>
<dbReference type="Gene3D" id="3.40.50.300">
    <property type="entry name" value="P-loop containing nucleotide triphosphate hydrolases"/>
    <property type="match status" value="1"/>
</dbReference>
<keyword evidence="2" id="KW-0067">ATP-binding</keyword>
<dbReference type="RefSeq" id="WP_193501888.1">
    <property type="nucleotide sequence ID" value="NZ_JADCKC010000003.1"/>
</dbReference>
<accession>A0ABR9R5G8</accession>
<evidence type="ECO:0000313" key="2">
    <source>
        <dbReference type="EMBL" id="MBE5038020.1"/>
    </source>
</evidence>
<keyword evidence="2" id="KW-0547">Nucleotide-binding</keyword>